<dbReference type="EMBL" id="DS547092">
    <property type="protein sequence ID" value="EDR13904.1"/>
    <property type="molecule type" value="Genomic_DNA"/>
</dbReference>
<proteinExistence type="predicted"/>
<evidence type="ECO:0000313" key="2">
    <source>
        <dbReference type="Proteomes" id="UP000001194"/>
    </source>
</evidence>
<name>B0CTE5_LACBS</name>
<accession>B0CTE5</accession>
<reference evidence="1 2" key="1">
    <citation type="journal article" date="2008" name="Nature">
        <title>The genome of Laccaria bicolor provides insights into mycorrhizal symbiosis.</title>
        <authorList>
            <person name="Martin F."/>
            <person name="Aerts A."/>
            <person name="Ahren D."/>
            <person name="Brun A."/>
            <person name="Danchin E.G.J."/>
            <person name="Duchaussoy F."/>
            <person name="Gibon J."/>
            <person name="Kohler A."/>
            <person name="Lindquist E."/>
            <person name="Pereda V."/>
            <person name="Salamov A."/>
            <person name="Shapiro H.J."/>
            <person name="Wuyts J."/>
            <person name="Blaudez D."/>
            <person name="Buee M."/>
            <person name="Brokstein P."/>
            <person name="Canbaeck B."/>
            <person name="Cohen D."/>
            <person name="Courty P.E."/>
            <person name="Coutinho P.M."/>
            <person name="Delaruelle C."/>
            <person name="Detter J.C."/>
            <person name="Deveau A."/>
            <person name="DiFazio S."/>
            <person name="Duplessis S."/>
            <person name="Fraissinet-Tachet L."/>
            <person name="Lucic E."/>
            <person name="Frey-Klett P."/>
            <person name="Fourrey C."/>
            <person name="Feussner I."/>
            <person name="Gay G."/>
            <person name="Grimwood J."/>
            <person name="Hoegger P.J."/>
            <person name="Jain P."/>
            <person name="Kilaru S."/>
            <person name="Labbe J."/>
            <person name="Lin Y.C."/>
            <person name="Legue V."/>
            <person name="Le Tacon F."/>
            <person name="Marmeisse R."/>
            <person name="Melayah D."/>
            <person name="Montanini B."/>
            <person name="Muratet M."/>
            <person name="Nehls U."/>
            <person name="Niculita-Hirzel H."/>
            <person name="Oudot-Le Secq M.P."/>
            <person name="Peter M."/>
            <person name="Quesneville H."/>
            <person name="Rajashekar B."/>
            <person name="Reich M."/>
            <person name="Rouhier N."/>
            <person name="Schmutz J."/>
            <person name="Yin T."/>
            <person name="Chalot M."/>
            <person name="Henrissat B."/>
            <person name="Kuees U."/>
            <person name="Lucas S."/>
            <person name="Van de Peer Y."/>
            <person name="Podila G.K."/>
            <person name="Polle A."/>
            <person name="Pukkila P.J."/>
            <person name="Richardson P.M."/>
            <person name="Rouze P."/>
            <person name="Sanders I.R."/>
            <person name="Stajich J.E."/>
            <person name="Tunlid A."/>
            <person name="Tuskan G."/>
            <person name="Grigoriev I.V."/>
        </authorList>
    </citation>
    <scope>NUCLEOTIDE SEQUENCE [LARGE SCALE GENOMIC DNA]</scope>
    <source>
        <strain evidence="2">S238N-H82 / ATCC MYA-4686</strain>
    </source>
</reference>
<keyword evidence="2" id="KW-1185">Reference proteome</keyword>
<protein>
    <submittedName>
        <fullName evidence="1">Predicted protein</fullName>
    </submittedName>
</protein>
<dbReference type="InParanoid" id="B0CTE5"/>
<gene>
    <name evidence="1" type="ORF">LACBIDRAFT_305095</name>
</gene>
<dbReference type="GeneID" id="6070723"/>
<organism evidence="2">
    <name type="scientific">Laccaria bicolor (strain S238N-H82 / ATCC MYA-4686)</name>
    <name type="common">Bicoloured deceiver</name>
    <name type="synonym">Laccaria laccata var. bicolor</name>
    <dbReference type="NCBI Taxonomy" id="486041"/>
    <lineage>
        <taxon>Eukaryota</taxon>
        <taxon>Fungi</taxon>
        <taxon>Dikarya</taxon>
        <taxon>Basidiomycota</taxon>
        <taxon>Agaricomycotina</taxon>
        <taxon>Agaricomycetes</taxon>
        <taxon>Agaricomycetidae</taxon>
        <taxon>Agaricales</taxon>
        <taxon>Agaricineae</taxon>
        <taxon>Hydnangiaceae</taxon>
        <taxon>Laccaria</taxon>
    </lineage>
</organism>
<dbReference type="AlphaFoldDB" id="B0CTE5"/>
<dbReference type="HOGENOM" id="CLU_2942144_0_0_1"/>
<dbReference type="Proteomes" id="UP000001194">
    <property type="component" value="Unassembled WGS sequence"/>
</dbReference>
<dbReference type="KEGG" id="lbc:LACBIDRAFT_305095"/>
<sequence length="60" mass="7088">MSILVERIMTQTEYSANGLSKMRRRQFIRTMLKKTKVCLTCSPVVLRTQRTSPKWLNRTV</sequence>
<evidence type="ECO:0000313" key="1">
    <source>
        <dbReference type="EMBL" id="EDR13904.1"/>
    </source>
</evidence>
<dbReference type="RefSeq" id="XP_001874463.1">
    <property type="nucleotide sequence ID" value="XM_001874428.1"/>
</dbReference>